<evidence type="ECO:0000313" key="2">
    <source>
        <dbReference type="Proteomes" id="UP001434737"/>
    </source>
</evidence>
<dbReference type="Pfam" id="PF10109">
    <property type="entry name" value="Phage_TAC_7"/>
    <property type="match status" value="1"/>
</dbReference>
<reference evidence="1 2" key="1">
    <citation type="submission" date="2024-02" db="EMBL/GenBank/DDBJ databases">
        <title>Genome and pathogenicity analysis of Helicobacter mastomyrinus isolated from mice.</title>
        <authorList>
            <person name="Zhu L."/>
        </authorList>
    </citation>
    <scope>NUCLEOTIDE SEQUENCE [LARGE SCALE GENOMIC DNA]</scope>
    <source>
        <strain evidence="1 2">Hm-17</strain>
    </source>
</reference>
<protein>
    <submittedName>
        <fullName evidence="1">Phage tail assembly protein</fullName>
    </submittedName>
</protein>
<gene>
    <name evidence="1" type="ORF">V3I05_07930</name>
</gene>
<sequence>MLKSFDKEIRTFTFRDGQEVLLKEPTLLQIQSARSKAKDDEIALAKALLIDMSDGEINNEFLDSLPVKEFNRLSNEVSGFIGIDERD</sequence>
<keyword evidence="2" id="KW-1185">Reference proteome</keyword>
<organism evidence="1 2">
    <name type="scientific">Helicobacter mastomyrinus</name>
    <dbReference type="NCBI Taxonomy" id="287948"/>
    <lineage>
        <taxon>Bacteria</taxon>
        <taxon>Pseudomonadati</taxon>
        <taxon>Campylobacterota</taxon>
        <taxon>Epsilonproteobacteria</taxon>
        <taxon>Campylobacterales</taxon>
        <taxon>Helicobacteraceae</taxon>
        <taxon>Helicobacter</taxon>
    </lineage>
</organism>
<dbReference type="Proteomes" id="UP001434737">
    <property type="component" value="Chromosome"/>
</dbReference>
<proteinExistence type="predicted"/>
<evidence type="ECO:0000313" key="1">
    <source>
        <dbReference type="EMBL" id="XAM17609.1"/>
    </source>
</evidence>
<dbReference type="RefSeq" id="WP_343353254.1">
    <property type="nucleotide sequence ID" value="NZ_CP145316.1"/>
</dbReference>
<dbReference type="InterPro" id="IPR019289">
    <property type="entry name" value="Phage_tail_E/E"/>
</dbReference>
<dbReference type="EMBL" id="CP145316">
    <property type="protein sequence ID" value="XAM17609.1"/>
    <property type="molecule type" value="Genomic_DNA"/>
</dbReference>
<accession>A0ABZ3F366</accession>
<name>A0ABZ3F366_9HELI</name>